<dbReference type="PaxDb" id="65489-OBART08G01880.1"/>
<protein>
    <submittedName>
        <fullName evidence="1">Uncharacterized protein</fullName>
    </submittedName>
</protein>
<dbReference type="HOGENOM" id="CLU_2835356_0_0_1"/>
<proteinExistence type="predicted"/>
<evidence type="ECO:0000313" key="1">
    <source>
        <dbReference type="EnsemblPlants" id="OBART08G01880.1"/>
    </source>
</evidence>
<dbReference type="EnsemblPlants" id="OBART08G01880.1">
    <property type="protein sequence ID" value="OBART08G01880.1"/>
    <property type="gene ID" value="OBART08G01880"/>
</dbReference>
<organism evidence="1">
    <name type="scientific">Oryza barthii</name>
    <dbReference type="NCBI Taxonomy" id="65489"/>
    <lineage>
        <taxon>Eukaryota</taxon>
        <taxon>Viridiplantae</taxon>
        <taxon>Streptophyta</taxon>
        <taxon>Embryophyta</taxon>
        <taxon>Tracheophyta</taxon>
        <taxon>Spermatophyta</taxon>
        <taxon>Magnoliopsida</taxon>
        <taxon>Liliopsida</taxon>
        <taxon>Poales</taxon>
        <taxon>Poaceae</taxon>
        <taxon>BOP clade</taxon>
        <taxon>Oryzoideae</taxon>
        <taxon>Oryzeae</taxon>
        <taxon>Oryzinae</taxon>
        <taxon>Oryza</taxon>
    </lineage>
</organism>
<reference evidence="1" key="2">
    <citation type="submission" date="2015-03" db="UniProtKB">
        <authorList>
            <consortium name="EnsemblPlants"/>
        </authorList>
    </citation>
    <scope>IDENTIFICATION</scope>
</reference>
<reference evidence="1" key="1">
    <citation type="journal article" date="2009" name="Rice">
        <title>De Novo Next Generation Sequencing of Plant Genomes.</title>
        <authorList>
            <person name="Rounsley S."/>
            <person name="Marri P.R."/>
            <person name="Yu Y."/>
            <person name="He R."/>
            <person name="Sisneros N."/>
            <person name="Goicoechea J.L."/>
            <person name="Lee S.J."/>
            <person name="Angelova A."/>
            <person name="Kudrna D."/>
            <person name="Luo M."/>
            <person name="Affourtit J."/>
            <person name="Desany B."/>
            <person name="Knight J."/>
            <person name="Niazi F."/>
            <person name="Egholm M."/>
            <person name="Wing R.A."/>
        </authorList>
    </citation>
    <scope>NUCLEOTIDE SEQUENCE [LARGE SCALE GENOMIC DNA]</scope>
    <source>
        <strain evidence="1">cv. IRGC 105608</strain>
    </source>
</reference>
<keyword evidence="2" id="KW-1185">Reference proteome</keyword>
<name>A0A0D3GW07_9ORYZ</name>
<accession>A0A0D3GW07</accession>
<dbReference type="Proteomes" id="UP000026960">
    <property type="component" value="Chromosome 8"/>
</dbReference>
<dbReference type="Gramene" id="OBART08G01880.1">
    <property type="protein sequence ID" value="OBART08G01880.1"/>
    <property type="gene ID" value="OBART08G01880"/>
</dbReference>
<evidence type="ECO:0000313" key="2">
    <source>
        <dbReference type="Proteomes" id="UP000026960"/>
    </source>
</evidence>
<sequence length="66" mass="7718">MSSAAKLVDMSSCLAWCHHSTVEWLIYLCCYHLISLVLPRVLHQDMSVQLCELVMEPYLLLIFTYR</sequence>
<dbReference type="AlphaFoldDB" id="A0A0D3GW07"/>